<dbReference type="InterPro" id="IPR050955">
    <property type="entry name" value="Plant_Biomass_Hydrol_Est"/>
</dbReference>
<dbReference type="KEGG" id="lcre:Pla8534_34440"/>
<dbReference type="InterPro" id="IPR029058">
    <property type="entry name" value="AB_hydrolase_fold"/>
</dbReference>
<dbReference type="GO" id="GO:0016787">
    <property type="term" value="F:hydrolase activity"/>
    <property type="evidence" value="ECO:0007669"/>
    <property type="project" value="InterPro"/>
</dbReference>
<dbReference type="Pfam" id="PF01738">
    <property type="entry name" value="DLH"/>
    <property type="match status" value="1"/>
</dbReference>
<dbReference type="PANTHER" id="PTHR43037:SF1">
    <property type="entry name" value="BLL1128 PROTEIN"/>
    <property type="match status" value="1"/>
</dbReference>
<accession>A0A518DUX2</accession>
<dbReference type="SUPFAM" id="SSF53474">
    <property type="entry name" value="alpha/beta-Hydrolases"/>
    <property type="match status" value="1"/>
</dbReference>
<feature type="chain" id="PRO_5021880296" evidence="2">
    <location>
        <begin position="29"/>
        <end position="264"/>
    </location>
</feature>
<protein>
    <submittedName>
        <fullName evidence="4">Esterase</fullName>
    </submittedName>
</protein>
<evidence type="ECO:0000259" key="3">
    <source>
        <dbReference type="Pfam" id="PF01738"/>
    </source>
</evidence>
<keyword evidence="5" id="KW-1185">Reference proteome</keyword>
<dbReference type="PANTHER" id="PTHR43037">
    <property type="entry name" value="UNNAMED PRODUCT-RELATED"/>
    <property type="match status" value="1"/>
</dbReference>
<organism evidence="4 5">
    <name type="scientific">Lignipirellula cremea</name>
    <dbReference type="NCBI Taxonomy" id="2528010"/>
    <lineage>
        <taxon>Bacteria</taxon>
        <taxon>Pseudomonadati</taxon>
        <taxon>Planctomycetota</taxon>
        <taxon>Planctomycetia</taxon>
        <taxon>Pirellulales</taxon>
        <taxon>Pirellulaceae</taxon>
        <taxon>Lignipirellula</taxon>
    </lineage>
</organism>
<name>A0A518DUX2_9BACT</name>
<evidence type="ECO:0000313" key="5">
    <source>
        <dbReference type="Proteomes" id="UP000317648"/>
    </source>
</evidence>
<feature type="domain" description="Dienelactone hydrolase" evidence="3">
    <location>
        <begin position="136"/>
        <end position="242"/>
    </location>
</feature>
<dbReference type="RefSeq" id="WP_231756649.1">
    <property type="nucleotide sequence ID" value="NZ_CP036433.1"/>
</dbReference>
<dbReference type="EMBL" id="CP036433">
    <property type="protein sequence ID" value="QDU95628.1"/>
    <property type="molecule type" value="Genomic_DNA"/>
</dbReference>
<evidence type="ECO:0000256" key="1">
    <source>
        <dbReference type="ARBA" id="ARBA00022729"/>
    </source>
</evidence>
<reference evidence="4 5" key="1">
    <citation type="submission" date="2019-02" db="EMBL/GenBank/DDBJ databases">
        <title>Deep-cultivation of Planctomycetes and their phenomic and genomic characterization uncovers novel biology.</title>
        <authorList>
            <person name="Wiegand S."/>
            <person name="Jogler M."/>
            <person name="Boedeker C."/>
            <person name="Pinto D."/>
            <person name="Vollmers J."/>
            <person name="Rivas-Marin E."/>
            <person name="Kohn T."/>
            <person name="Peeters S.H."/>
            <person name="Heuer A."/>
            <person name="Rast P."/>
            <person name="Oberbeckmann S."/>
            <person name="Bunk B."/>
            <person name="Jeske O."/>
            <person name="Meyerdierks A."/>
            <person name="Storesund J.E."/>
            <person name="Kallscheuer N."/>
            <person name="Luecker S."/>
            <person name="Lage O.M."/>
            <person name="Pohl T."/>
            <person name="Merkel B.J."/>
            <person name="Hornburger P."/>
            <person name="Mueller R.-W."/>
            <person name="Bruemmer F."/>
            <person name="Labrenz M."/>
            <person name="Spormann A.M."/>
            <person name="Op den Camp H."/>
            <person name="Overmann J."/>
            <person name="Amann R."/>
            <person name="Jetten M.S.M."/>
            <person name="Mascher T."/>
            <person name="Medema M.H."/>
            <person name="Devos D.P."/>
            <person name="Kaster A.-K."/>
            <person name="Ovreas L."/>
            <person name="Rohde M."/>
            <person name="Galperin M.Y."/>
            <person name="Jogler C."/>
        </authorList>
    </citation>
    <scope>NUCLEOTIDE SEQUENCE [LARGE SCALE GENOMIC DNA]</scope>
    <source>
        <strain evidence="4 5">Pla85_3_4</strain>
    </source>
</reference>
<sequence length="264" mass="29169" precursor="true">MANARPGIIGSLLCCCLLGGFLAMPLNAADNRDLYEAREFKDGENGVLLYRLLKPQDYDPAKKYPLVLFLHGAGERGNDNRKQLMHGLNDFASPENREKYPAFVVAPQCPNGKQWVNAPWSAPAHDMPEKPAADLQRCFDLLAALQKEFSIDADRLYITGLSMGGYGTWDAIQRHPEMFAAAAPVCGGGDTAYAKVLVNTPLWVFHGGNDTVVKTARSRAMVEAIEKAGGKPKYTEYPGVGHNSWSATYVNPEFYAWLFEQKRP</sequence>
<feature type="signal peptide" evidence="2">
    <location>
        <begin position="1"/>
        <end position="28"/>
    </location>
</feature>
<dbReference type="AlphaFoldDB" id="A0A518DUX2"/>
<gene>
    <name evidence="4" type="ORF">Pla8534_34440</name>
</gene>
<keyword evidence="1 2" id="KW-0732">Signal</keyword>
<proteinExistence type="predicted"/>
<dbReference type="Proteomes" id="UP000317648">
    <property type="component" value="Chromosome"/>
</dbReference>
<dbReference type="Gene3D" id="3.40.50.1820">
    <property type="entry name" value="alpha/beta hydrolase"/>
    <property type="match status" value="1"/>
</dbReference>
<evidence type="ECO:0000256" key="2">
    <source>
        <dbReference type="SAM" id="SignalP"/>
    </source>
</evidence>
<evidence type="ECO:0000313" key="4">
    <source>
        <dbReference type="EMBL" id="QDU95628.1"/>
    </source>
</evidence>
<dbReference type="InterPro" id="IPR002925">
    <property type="entry name" value="Dienelactn_hydro"/>
</dbReference>